<dbReference type="EnsemblPlants" id="OB06G33350.1">
    <property type="protein sequence ID" value="OB06G33350.1"/>
    <property type="gene ID" value="OB06G33350"/>
</dbReference>
<keyword evidence="1" id="KW-1133">Transmembrane helix</keyword>
<reference evidence="2" key="2">
    <citation type="submission" date="2013-04" db="UniProtKB">
        <authorList>
            <consortium name="EnsemblPlants"/>
        </authorList>
    </citation>
    <scope>IDENTIFICATION</scope>
</reference>
<evidence type="ECO:0000313" key="2">
    <source>
        <dbReference type="EnsemblPlants" id="OB06G33350.1"/>
    </source>
</evidence>
<proteinExistence type="predicted"/>
<feature type="transmembrane region" description="Helical" evidence="1">
    <location>
        <begin position="55"/>
        <end position="72"/>
    </location>
</feature>
<keyword evidence="3" id="KW-1185">Reference proteome</keyword>
<evidence type="ECO:0000256" key="1">
    <source>
        <dbReference type="SAM" id="Phobius"/>
    </source>
</evidence>
<accession>J3MH41</accession>
<sequence length="114" mass="13238">MCEDPSSVFPEHYFPLLQGIGDNCRSLLLPFLSYQSGIKKCCKHSNKNRWDVTPTMVYCFPEAVVFVLFFILTRNFSTLQVEVFLCSHVFHSYLCLYLHHVHKSVVNIASCYHT</sequence>
<dbReference type="AlphaFoldDB" id="J3MH41"/>
<organism evidence="2">
    <name type="scientific">Oryza brachyantha</name>
    <name type="common">malo sina</name>
    <dbReference type="NCBI Taxonomy" id="4533"/>
    <lineage>
        <taxon>Eukaryota</taxon>
        <taxon>Viridiplantae</taxon>
        <taxon>Streptophyta</taxon>
        <taxon>Embryophyta</taxon>
        <taxon>Tracheophyta</taxon>
        <taxon>Spermatophyta</taxon>
        <taxon>Magnoliopsida</taxon>
        <taxon>Liliopsida</taxon>
        <taxon>Poales</taxon>
        <taxon>Poaceae</taxon>
        <taxon>BOP clade</taxon>
        <taxon>Oryzoideae</taxon>
        <taxon>Oryzeae</taxon>
        <taxon>Oryzinae</taxon>
        <taxon>Oryza</taxon>
    </lineage>
</organism>
<evidence type="ECO:0000313" key="3">
    <source>
        <dbReference type="Proteomes" id="UP000006038"/>
    </source>
</evidence>
<dbReference type="Gramene" id="OB06G33350.1">
    <property type="protein sequence ID" value="OB06G33350.1"/>
    <property type="gene ID" value="OB06G33350"/>
</dbReference>
<dbReference type="Proteomes" id="UP000006038">
    <property type="component" value="Chromosome 6"/>
</dbReference>
<protein>
    <submittedName>
        <fullName evidence="2">Uncharacterized protein</fullName>
    </submittedName>
</protein>
<keyword evidence="1" id="KW-0472">Membrane</keyword>
<reference evidence="2" key="1">
    <citation type="journal article" date="2013" name="Nat. Commun.">
        <title>Whole-genome sequencing of Oryza brachyantha reveals mechanisms underlying Oryza genome evolution.</title>
        <authorList>
            <person name="Chen J."/>
            <person name="Huang Q."/>
            <person name="Gao D."/>
            <person name="Wang J."/>
            <person name="Lang Y."/>
            <person name="Liu T."/>
            <person name="Li B."/>
            <person name="Bai Z."/>
            <person name="Luis Goicoechea J."/>
            <person name="Liang C."/>
            <person name="Chen C."/>
            <person name="Zhang W."/>
            <person name="Sun S."/>
            <person name="Liao Y."/>
            <person name="Zhang X."/>
            <person name="Yang L."/>
            <person name="Song C."/>
            <person name="Wang M."/>
            <person name="Shi J."/>
            <person name="Liu G."/>
            <person name="Liu J."/>
            <person name="Zhou H."/>
            <person name="Zhou W."/>
            <person name="Yu Q."/>
            <person name="An N."/>
            <person name="Chen Y."/>
            <person name="Cai Q."/>
            <person name="Wang B."/>
            <person name="Liu B."/>
            <person name="Min J."/>
            <person name="Huang Y."/>
            <person name="Wu H."/>
            <person name="Li Z."/>
            <person name="Zhang Y."/>
            <person name="Yin Y."/>
            <person name="Song W."/>
            <person name="Jiang J."/>
            <person name="Jackson S.A."/>
            <person name="Wing R.A."/>
            <person name="Wang J."/>
            <person name="Chen M."/>
        </authorList>
    </citation>
    <scope>NUCLEOTIDE SEQUENCE [LARGE SCALE GENOMIC DNA]</scope>
    <source>
        <strain evidence="2">cv. IRGC 101232</strain>
    </source>
</reference>
<name>J3MH41_ORYBR</name>
<keyword evidence="1" id="KW-0812">Transmembrane</keyword>
<dbReference type="HOGENOM" id="CLU_2124910_0_0_1"/>